<dbReference type="GO" id="GO:0009060">
    <property type="term" value="P:aerobic respiration"/>
    <property type="evidence" value="ECO:0007669"/>
    <property type="project" value="TreeGrafter"/>
</dbReference>
<dbReference type="GO" id="GO:0008137">
    <property type="term" value="F:NADH dehydrogenase (ubiquinone) activity"/>
    <property type="evidence" value="ECO:0007669"/>
    <property type="project" value="UniProtKB-EC"/>
</dbReference>
<keyword evidence="9" id="KW-0830">Ubiquinone</keyword>
<evidence type="ECO:0000256" key="8">
    <source>
        <dbReference type="RuleBase" id="RU000471"/>
    </source>
</evidence>
<comment type="similarity">
    <text evidence="2 8">Belongs to the complex I subunit 1 family.</text>
</comment>
<accession>A0A9E8RT21</accession>
<evidence type="ECO:0000256" key="9">
    <source>
        <dbReference type="RuleBase" id="RU000473"/>
    </source>
</evidence>
<evidence type="ECO:0000256" key="7">
    <source>
        <dbReference type="ARBA" id="ARBA00023136"/>
    </source>
</evidence>
<dbReference type="GO" id="GO:0003954">
    <property type="term" value="F:NADH dehydrogenase activity"/>
    <property type="evidence" value="ECO:0007669"/>
    <property type="project" value="TreeGrafter"/>
</dbReference>
<evidence type="ECO:0000313" key="11">
    <source>
        <dbReference type="EMBL" id="UZZ43765.1"/>
    </source>
</evidence>
<comment type="subcellular location">
    <subcellularLocation>
        <location evidence="1">Membrane</location>
        <topology evidence="1">Multi-pass membrane protein</topology>
    </subcellularLocation>
    <subcellularLocation>
        <location evidence="8">Mitochondrion inner membrane</location>
        <topology evidence="8">Multi-pass membrane protein</topology>
    </subcellularLocation>
</comment>
<sequence>MNKYELLFSLCCMLLLLIVVLVSMAFFTLLERKVLGLIQNRKGPNKMGFLGITQPFNDAIKLFSKEFMFPFKANYIYYILFPSLQLMLSLLIWSVIPYLEILFYFKFSVLFMMCCLSLGVYYMMILGWSSNSNYSLLGSLRGVAQVISYEVSLFLIILSMIFLILDFNFMKFFYFQKNMWFLFILFLLAFILFSSLLAETNRSPYDFAEGESELVSGFNIEYGSGSFALIFMAEYVSILFMGMIFSLFFLGSNLFSIIFYLMMMFISFVFIWVRGTLPRYRYDKLMYLVWKIYLPISLSYLIFLLFFFVY</sequence>
<reference evidence="11" key="1">
    <citation type="submission" date="2021-11" db="EMBL/GenBank/DDBJ databases">
        <authorList>
            <person name="Ge X.-Y."/>
            <person name="Peng L."/>
            <person name="Sun C.-H."/>
            <person name="Wang B.-X."/>
        </authorList>
    </citation>
    <scope>NUCLEOTIDE SEQUENCE</scope>
</reference>
<name>A0A9E8RT21_9NEOP</name>
<feature type="transmembrane region" description="Helical" evidence="10">
    <location>
        <begin position="6"/>
        <end position="30"/>
    </location>
</feature>
<keyword evidence="5 8" id="KW-0812">Transmembrane</keyword>
<feature type="transmembrane region" description="Helical" evidence="10">
    <location>
        <begin position="179"/>
        <end position="198"/>
    </location>
</feature>
<evidence type="ECO:0000256" key="3">
    <source>
        <dbReference type="ARBA" id="ARBA00021009"/>
    </source>
</evidence>
<dbReference type="CTD" id="4535"/>
<proteinExistence type="inferred from homology"/>
<feature type="transmembrane region" description="Helical" evidence="10">
    <location>
        <begin position="102"/>
        <end position="125"/>
    </location>
</feature>
<feature type="transmembrane region" description="Helical" evidence="10">
    <location>
        <begin position="146"/>
        <end position="167"/>
    </location>
</feature>
<keyword evidence="9 11" id="KW-0496">Mitochondrion</keyword>
<feature type="transmembrane region" description="Helical" evidence="10">
    <location>
        <begin position="227"/>
        <end position="248"/>
    </location>
</feature>
<dbReference type="PANTHER" id="PTHR11432">
    <property type="entry name" value="NADH DEHYDROGENASE SUBUNIT 1"/>
    <property type="match status" value="1"/>
</dbReference>
<feature type="transmembrane region" description="Helical" evidence="10">
    <location>
        <begin position="285"/>
        <end position="309"/>
    </location>
</feature>
<evidence type="ECO:0000256" key="6">
    <source>
        <dbReference type="ARBA" id="ARBA00022989"/>
    </source>
</evidence>
<dbReference type="GeneID" id="77425032"/>
<gene>
    <name evidence="11" type="primary">ND1</name>
</gene>
<feature type="transmembrane region" description="Helical" evidence="10">
    <location>
        <begin position="75"/>
        <end position="96"/>
    </location>
</feature>
<dbReference type="EC" id="7.1.1.2" evidence="9"/>
<protein>
    <recommendedName>
        <fullName evidence="3 9">NADH-ubiquinone oxidoreductase chain 1</fullName>
        <ecNumber evidence="9">7.1.1.2</ecNumber>
    </recommendedName>
</protein>
<dbReference type="PANTHER" id="PTHR11432:SF3">
    <property type="entry name" value="NADH-UBIQUINONE OXIDOREDUCTASE CHAIN 1"/>
    <property type="match status" value="1"/>
</dbReference>
<dbReference type="EMBL" id="OL678001">
    <property type="protein sequence ID" value="UZZ43765.1"/>
    <property type="molecule type" value="Genomic_DNA"/>
</dbReference>
<evidence type="ECO:0000256" key="2">
    <source>
        <dbReference type="ARBA" id="ARBA00010535"/>
    </source>
</evidence>
<keyword evidence="7 10" id="KW-0472">Membrane</keyword>
<evidence type="ECO:0000256" key="4">
    <source>
        <dbReference type="ARBA" id="ARBA00022448"/>
    </source>
</evidence>
<evidence type="ECO:0000256" key="10">
    <source>
        <dbReference type="SAM" id="Phobius"/>
    </source>
</evidence>
<geneLocation type="mitochondrion" evidence="11"/>
<evidence type="ECO:0000256" key="5">
    <source>
        <dbReference type="ARBA" id="ARBA00022692"/>
    </source>
</evidence>
<keyword evidence="4" id="KW-0813">Transport</keyword>
<reference evidence="11" key="2">
    <citation type="journal article" date="2022" name="Syst. Entomol.">
        <title>Massive gene rearrangements of mitochondrial genomes and implications for the phylogeny of Trichoptera (Insecta).</title>
        <authorList>
            <person name="Ge X."/>
            <person name="Peng L."/>
            <person name="Vogler A.P."/>
            <person name="Morse J.C."/>
            <person name="Yang L."/>
            <person name="Sun C."/>
            <person name="Wang B."/>
        </authorList>
    </citation>
    <scope>NUCLEOTIDE SEQUENCE</scope>
</reference>
<dbReference type="Pfam" id="PF00146">
    <property type="entry name" value="NADHdh"/>
    <property type="match status" value="1"/>
</dbReference>
<evidence type="ECO:0000256" key="1">
    <source>
        <dbReference type="ARBA" id="ARBA00004141"/>
    </source>
</evidence>
<dbReference type="HAMAP" id="MF_01350">
    <property type="entry name" value="NDH1_NuoH"/>
    <property type="match status" value="1"/>
</dbReference>
<organism evidence="11">
    <name type="scientific">Anisocentropus maculatus</name>
    <dbReference type="NCBI Taxonomy" id="2904904"/>
    <lineage>
        <taxon>Eukaryota</taxon>
        <taxon>Metazoa</taxon>
        <taxon>Ecdysozoa</taxon>
        <taxon>Arthropoda</taxon>
        <taxon>Hexapoda</taxon>
        <taxon>Insecta</taxon>
        <taxon>Pterygota</taxon>
        <taxon>Neoptera</taxon>
        <taxon>Endopterygota</taxon>
        <taxon>Trichoptera</taxon>
        <taxon>Integripalpia</taxon>
        <taxon>Brevitentoria</taxon>
        <taxon>Leptoceroidea</taxon>
        <taxon>Calamoceratidae</taxon>
        <taxon>Anisocentropodinae</taxon>
        <taxon>Anisocentropus</taxon>
    </lineage>
</organism>
<dbReference type="InterPro" id="IPR001694">
    <property type="entry name" value="NADH_UbQ_OxRdtase_su1/FPO"/>
</dbReference>
<dbReference type="AlphaFoldDB" id="A0A9E8RT21"/>
<dbReference type="RefSeq" id="YP_010586029.1">
    <property type="nucleotide sequence ID" value="NC_069243.1"/>
</dbReference>
<dbReference type="GO" id="GO:0005743">
    <property type="term" value="C:mitochondrial inner membrane"/>
    <property type="evidence" value="ECO:0007669"/>
    <property type="project" value="UniProtKB-SubCell"/>
</dbReference>
<comment type="catalytic activity">
    <reaction evidence="9">
        <text>a ubiquinone + NADH + 5 H(+)(in) = a ubiquinol + NAD(+) + 4 H(+)(out)</text>
        <dbReference type="Rhea" id="RHEA:29091"/>
        <dbReference type="Rhea" id="RHEA-COMP:9565"/>
        <dbReference type="Rhea" id="RHEA-COMP:9566"/>
        <dbReference type="ChEBI" id="CHEBI:15378"/>
        <dbReference type="ChEBI" id="CHEBI:16389"/>
        <dbReference type="ChEBI" id="CHEBI:17976"/>
        <dbReference type="ChEBI" id="CHEBI:57540"/>
        <dbReference type="ChEBI" id="CHEBI:57945"/>
        <dbReference type="EC" id="7.1.1.2"/>
    </reaction>
</comment>
<keyword evidence="8" id="KW-0520">NAD</keyword>
<keyword evidence="6 10" id="KW-1133">Transmembrane helix</keyword>
<feature type="transmembrane region" description="Helical" evidence="10">
    <location>
        <begin position="254"/>
        <end position="273"/>
    </location>
</feature>